<name>Q2QAS2_9ARCH</name>
<reference evidence="7" key="1">
    <citation type="journal article" date="2006" name="Nature">
        <title>Proteorhodopsin lateral gene transfer between marine planktonic Bacteria and Archaea.</title>
        <authorList>
            <person name="Frigaard N.U."/>
            <person name="Martinez A."/>
            <person name="Mincer T.J."/>
            <person name="DeLong E.F."/>
        </authorList>
    </citation>
    <scope>NUCLEOTIDE SEQUENCE</scope>
</reference>
<dbReference type="SMART" id="SM00538">
    <property type="entry name" value="POP4"/>
    <property type="match status" value="1"/>
</dbReference>
<evidence type="ECO:0000256" key="4">
    <source>
        <dbReference type="ARBA" id="ARBA00022759"/>
    </source>
</evidence>
<keyword evidence="2 6" id="KW-0819">tRNA processing</keyword>
<keyword evidence="1 6" id="KW-0963">Cytoplasm</keyword>
<dbReference type="GO" id="GO:0003723">
    <property type="term" value="F:RNA binding"/>
    <property type="evidence" value="ECO:0007669"/>
    <property type="project" value="InterPro"/>
</dbReference>
<proteinExistence type="inferred from homology"/>
<dbReference type="InterPro" id="IPR023534">
    <property type="entry name" value="Rof/RNase_P-like"/>
</dbReference>
<dbReference type="InterPro" id="IPR002730">
    <property type="entry name" value="Rpp29/RNP1"/>
</dbReference>
<evidence type="ECO:0000256" key="5">
    <source>
        <dbReference type="ARBA" id="ARBA00022801"/>
    </source>
</evidence>
<sequence length="86" mass="9584">MSDSIHMPFLARNLTVKASPDAQLVGLSGMVVGETRRTIAIDVDGETKTLAKNVIDFTLDNEGDLIQGAMVCQRPEDRIHRNYRRN</sequence>
<keyword evidence="5 6" id="KW-0378">Hydrolase</keyword>
<gene>
    <name evidence="6" type="primary">rnp1</name>
</gene>
<comment type="function">
    <text evidence="6">Part of ribonuclease P, a protein complex that generates mature tRNA molecules by cleaving their 5'-ends.</text>
</comment>
<dbReference type="EC" id="3.1.26.5" evidence="6"/>
<keyword evidence="4 6" id="KW-0255">Endonuclease</keyword>
<organism evidence="7">
    <name type="scientific">uncultured marine group II euryarchaeote HF70_59C08</name>
    <dbReference type="NCBI Taxonomy" id="347540"/>
    <lineage>
        <taxon>Archaea</taxon>
        <taxon>Methanobacteriati</taxon>
        <taxon>Thermoplasmatota</taxon>
        <taxon>Candidatus Poseidoniia</taxon>
        <taxon>Candidatus Poseidoniales</taxon>
        <taxon>environmental samples</taxon>
    </lineage>
</organism>
<dbReference type="GO" id="GO:0030677">
    <property type="term" value="C:ribonuclease P complex"/>
    <property type="evidence" value="ECO:0007669"/>
    <property type="project" value="UniProtKB-UniRule"/>
</dbReference>
<dbReference type="InterPro" id="IPR023538">
    <property type="entry name" value="RNP1"/>
</dbReference>
<dbReference type="SUPFAM" id="SSF101744">
    <property type="entry name" value="Rof/RNase P subunit-like"/>
    <property type="match status" value="1"/>
</dbReference>
<evidence type="ECO:0000256" key="6">
    <source>
        <dbReference type="HAMAP-Rule" id="MF_00754"/>
    </source>
</evidence>
<dbReference type="HAMAP" id="MF_00754">
    <property type="entry name" value="RNase_P_1"/>
    <property type="match status" value="1"/>
</dbReference>
<comment type="similarity">
    <text evidence="6">Belongs to the eukaryotic/archaeal RNase P protein component 1 family.</text>
</comment>
<dbReference type="GO" id="GO:0004526">
    <property type="term" value="F:ribonuclease P activity"/>
    <property type="evidence" value="ECO:0007669"/>
    <property type="project" value="UniProtKB-UniRule"/>
</dbReference>
<dbReference type="AlphaFoldDB" id="Q2QAS2"/>
<comment type="subunit">
    <text evidence="6">Consists of a catalytic RNA component and at least 4-5 protein subunits.</text>
</comment>
<evidence type="ECO:0000313" key="7">
    <source>
        <dbReference type="EMBL" id="ABA61374.1"/>
    </source>
</evidence>
<dbReference type="InterPro" id="IPR036980">
    <property type="entry name" value="RNase_P/MRP_Rpp29_sf"/>
</dbReference>
<comment type="catalytic activity">
    <reaction evidence="6">
        <text>Endonucleolytic cleavage of RNA, removing 5'-extranucleotides from tRNA precursor.</text>
        <dbReference type="EC" id="3.1.26.5"/>
    </reaction>
</comment>
<dbReference type="GO" id="GO:0001682">
    <property type="term" value="P:tRNA 5'-leader removal"/>
    <property type="evidence" value="ECO:0007669"/>
    <property type="project" value="UniProtKB-UniRule"/>
</dbReference>
<evidence type="ECO:0000256" key="3">
    <source>
        <dbReference type="ARBA" id="ARBA00022722"/>
    </source>
</evidence>
<keyword evidence="3 6" id="KW-0540">Nuclease</keyword>
<dbReference type="Pfam" id="PF01868">
    <property type="entry name" value="RNase_P-MRP_p29"/>
    <property type="match status" value="1"/>
</dbReference>
<protein>
    <recommendedName>
        <fullName evidence="6">Ribonuclease P protein component 1</fullName>
        <shortName evidence="6">RNase P component 1</shortName>
        <ecNumber evidence="6">3.1.26.5</ecNumber>
    </recommendedName>
    <alternativeName>
        <fullName evidence="6">Rpp29</fullName>
    </alternativeName>
</protein>
<dbReference type="EMBL" id="DQ156348">
    <property type="protein sequence ID" value="ABA61374.1"/>
    <property type="molecule type" value="Genomic_DNA"/>
</dbReference>
<accession>Q2QAS2</accession>
<evidence type="ECO:0000256" key="2">
    <source>
        <dbReference type="ARBA" id="ARBA00022694"/>
    </source>
</evidence>
<evidence type="ECO:0000256" key="1">
    <source>
        <dbReference type="ARBA" id="ARBA00022490"/>
    </source>
</evidence>
<comment type="subcellular location">
    <subcellularLocation>
        <location evidence="6">Cytoplasm</location>
    </subcellularLocation>
</comment>
<dbReference type="GO" id="GO:0005737">
    <property type="term" value="C:cytoplasm"/>
    <property type="evidence" value="ECO:0007669"/>
    <property type="project" value="UniProtKB-SubCell"/>
</dbReference>
<dbReference type="Gene3D" id="2.30.30.210">
    <property type="entry name" value="Ribonuclease P/MRP, subunit p29"/>
    <property type="match status" value="1"/>
</dbReference>